<feature type="transmembrane region" description="Helical" evidence="6">
    <location>
        <begin position="175"/>
        <end position="198"/>
    </location>
</feature>
<evidence type="ECO:0000259" key="7">
    <source>
        <dbReference type="Pfam" id="PF12698"/>
    </source>
</evidence>
<dbReference type="EMBL" id="JAUJEA010000001">
    <property type="protein sequence ID" value="MDN5200540.1"/>
    <property type="molecule type" value="Genomic_DNA"/>
</dbReference>
<accession>A0ABT8KII9</accession>
<evidence type="ECO:0000256" key="3">
    <source>
        <dbReference type="ARBA" id="ARBA00022692"/>
    </source>
</evidence>
<feature type="transmembrane region" description="Helical" evidence="6">
    <location>
        <begin position="239"/>
        <end position="259"/>
    </location>
</feature>
<feature type="transmembrane region" description="Helical" evidence="6">
    <location>
        <begin position="303"/>
        <end position="326"/>
    </location>
</feature>
<dbReference type="Pfam" id="PF12698">
    <property type="entry name" value="ABC2_membrane_3"/>
    <property type="match status" value="1"/>
</dbReference>
<dbReference type="PANTHER" id="PTHR30294:SF29">
    <property type="entry name" value="MULTIDRUG ABC TRANSPORTER PERMEASE YBHS-RELATED"/>
    <property type="match status" value="1"/>
</dbReference>
<dbReference type="RefSeq" id="WP_346750563.1">
    <property type="nucleotide sequence ID" value="NZ_JAUJEA010000001.1"/>
</dbReference>
<feature type="domain" description="ABC-2 type transporter transmembrane" evidence="7">
    <location>
        <begin position="19"/>
        <end position="410"/>
    </location>
</feature>
<keyword evidence="9" id="KW-1185">Reference proteome</keyword>
<evidence type="ECO:0000256" key="4">
    <source>
        <dbReference type="ARBA" id="ARBA00022989"/>
    </source>
</evidence>
<evidence type="ECO:0000313" key="9">
    <source>
        <dbReference type="Proteomes" id="UP001172082"/>
    </source>
</evidence>
<evidence type="ECO:0000256" key="6">
    <source>
        <dbReference type="SAM" id="Phobius"/>
    </source>
</evidence>
<feature type="transmembrane region" description="Helical" evidence="6">
    <location>
        <begin position="21"/>
        <end position="42"/>
    </location>
</feature>
<keyword evidence="4 6" id="KW-1133">Transmembrane helix</keyword>
<protein>
    <submittedName>
        <fullName evidence="8">ABC transporter permease</fullName>
    </submittedName>
</protein>
<evidence type="ECO:0000313" key="8">
    <source>
        <dbReference type="EMBL" id="MDN5200540.1"/>
    </source>
</evidence>
<sequence>MNKILLIIRREYLTRVRKKSFIIMTLLAPVFMGTIWVVPIWLAVQGDTEQKVIEVVDESGLFKDKFRNKKNLTFNFINNNINEAKEGLKNNDHFGILYVPKLDLDDPKGITFFSWSNPSVSLESTLENAIKDQIEDIKLRESGIDKAMLERLKTFVDIQTINLGEDGEKESNSGVATVVGIFSAIILYFFLFFYGAQVMRSVMEEKTSRIVEVIVSSVKPFQLMMGKIIGVAGVGLTQFLLWIILTLVVGVSVLSFFNYDMSMMQNPEQVQEIMAQLPDSEKGKIQAIDKAMHNIKTIPIAKIFFSFIFYFLGGYFIYAALFAMIGSAIDHESDSQQFMFPLILPLIISISISGAIIQEPNSSLAFWLSMIPLTSPVVMMIRLPFDIPAWELFLSMFLLVTFFLLATWVAGRVYRVGILMHGSKVNYRTLARWFFMRN</sequence>
<dbReference type="InterPro" id="IPR051449">
    <property type="entry name" value="ABC-2_transporter_component"/>
</dbReference>
<evidence type="ECO:0000256" key="5">
    <source>
        <dbReference type="ARBA" id="ARBA00023136"/>
    </source>
</evidence>
<feature type="transmembrane region" description="Helical" evidence="6">
    <location>
        <begin position="389"/>
        <end position="410"/>
    </location>
</feature>
<organism evidence="8 9">
    <name type="scientific">Splendidivirga corallicola</name>
    <dbReference type="NCBI Taxonomy" id="3051826"/>
    <lineage>
        <taxon>Bacteria</taxon>
        <taxon>Pseudomonadati</taxon>
        <taxon>Bacteroidota</taxon>
        <taxon>Cytophagia</taxon>
        <taxon>Cytophagales</taxon>
        <taxon>Splendidivirgaceae</taxon>
        <taxon>Splendidivirga</taxon>
    </lineage>
</organism>
<feature type="transmembrane region" description="Helical" evidence="6">
    <location>
        <begin position="338"/>
        <end position="357"/>
    </location>
</feature>
<feature type="transmembrane region" description="Helical" evidence="6">
    <location>
        <begin position="364"/>
        <end position="383"/>
    </location>
</feature>
<keyword evidence="5 6" id="KW-0472">Membrane</keyword>
<name>A0ABT8KII9_9BACT</name>
<dbReference type="PANTHER" id="PTHR30294">
    <property type="entry name" value="MEMBRANE COMPONENT OF ABC TRANSPORTER YHHJ-RELATED"/>
    <property type="match status" value="1"/>
</dbReference>
<dbReference type="InterPro" id="IPR013525">
    <property type="entry name" value="ABC2_TM"/>
</dbReference>
<dbReference type="Proteomes" id="UP001172082">
    <property type="component" value="Unassembled WGS sequence"/>
</dbReference>
<comment type="caution">
    <text evidence="8">The sequence shown here is derived from an EMBL/GenBank/DDBJ whole genome shotgun (WGS) entry which is preliminary data.</text>
</comment>
<evidence type="ECO:0000256" key="2">
    <source>
        <dbReference type="ARBA" id="ARBA00022475"/>
    </source>
</evidence>
<evidence type="ECO:0000256" key="1">
    <source>
        <dbReference type="ARBA" id="ARBA00004651"/>
    </source>
</evidence>
<gene>
    <name evidence="8" type="ORF">QQ008_04185</name>
</gene>
<feature type="transmembrane region" description="Helical" evidence="6">
    <location>
        <begin position="210"/>
        <end position="233"/>
    </location>
</feature>
<proteinExistence type="predicted"/>
<keyword evidence="3 6" id="KW-0812">Transmembrane</keyword>
<comment type="subcellular location">
    <subcellularLocation>
        <location evidence="1">Cell membrane</location>
        <topology evidence="1">Multi-pass membrane protein</topology>
    </subcellularLocation>
</comment>
<keyword evidence="2" id="KW-1003">Cell membrane</keyword>
<reference evidence="8" key="1">
    <citation type="submission" date="2023-06" db="EMBL/GenBank/DDBJ databases">
        <title>Genomic of Parafulvivirga corallium.</title>
        <authorList>
            <person name="Wang G."/>
        </authorList>
    </citation>
    <scope>NUCLEOTIDE SEQUENCE</scope>
    <source>
        <strain evidence="8">BMA10</strain>
    </source>
</reference>
<dbReference type="SUPFAM" id="SSF53850">
    <property type="entry name" value="Periplasmic binding protein-like II"/>
    <property type="match status" value="1"/>
</dbReference>
<dbReference type="Gene3D" id="3.40.190.10">
    <property type="entry name" value="Periplasmic binding protein-like II"/>
    <property type="match status" value="1"/>
</dbReference>